<name>A0A9P8Q974_WICPI</name>
<dbReference type="EMBL" id="JAEUBG010002048">
    <property type="protein sequence ID" value="KAH3685380.1"/>
    <property type="molecule type" value="Genomic_DNA"/>
</dbReference>
<reference evidence="1" key="1">
    <citation type="journal article" date="2021" name="Open Biol.">
        <title>Shared evolutionary footprints suggest mitochondrial oxidative damage underlies multiple complex I losses in fungi.</title>
        <authorList>
            <person name="Schikora-Tamarit M.A."/>
            <person name="Marcet-Houben M."/>
            <person name="Nosek J."/>
            <person name="Gabaldon T."/>
        </authorList>
    </citation>
    <scope>NUCLEOTIDE SEQUENCE</scope>
    <source>
        <strain evidence="1">CBS2887</strain>
    </source>
</reference>
<sequence length="174" mass="18823">MDSNIWVAQITGLPAKLHLAINCFWTTKTSGAGISIPKSPLATITPSVCSKISSKLLTPCLFSILAMILMSLPSSPKTSLMVLMSLAVLMKEAKTMWTPFLTPNLKSALSFSDKAGKSTSVFGKLTPLWEQILPALRDLTLTVWSSRTSKTSKDKTPSSTKICLPTSITLVMFL</sequence>
<dbReference type="OrthoDB" id="7975737at2759"/>
<organism evidence="1 2">
    <name type="scientific">Wickerhamomyces pijperi</name>
    <name type="common">Yeast</name>
    <name type="synonym">Pichia pijperi</name>
    <dbReference type="NCBI Taxonomy" id="599730"/>
    <lineage>
        <taxon>Eukaryota</taxon>
        <taxon>Fungi</taxon>
        <taxon>Dikarya</taxon>
        <taxon>Ascomycota</taxon>
        <taxon>Saccharomycotina</taxon>
        <taxon>Saccharomycetes</taxon>
        <taxon>Phaffomycetales</taxon>
        <taxon>Wickerhamomycetaceae</taxon>
        <taxon>Wickerhamomyces</taxon>
    </lineage>
</organism>
<evidence type="ECO:0000313" key="1">
    <source>
        <dbReference type="EMBL" id="KAH3685380.1"/>
    </source>
</evidence>
<comment type="caution">
    <text evidence="1">The sequence shown here is derived from an EMBL/GenBank/DDBJ whole genome shotgun (WGS) entry which is preliminary data.</text>
</comment>
<proteinExistence type="predicted"/>
<accession>A0A9P8Q974</accession>
<reference evidence="1" key="2">
    <citation type="submission" date="2021-01" db="EMBL/GenBank/DDBJ databases">
        <authorList>
            <person name="Schikora-Tamarit M.A."/>
        </authorList>
    </citation>
    <scope>NUCLEOTIDE SEQUENCE</scope>
    <source>
        <strain evidence="1">CBS2887</strain>
    </source>
</reference>
<protein>
    <submittedName>
        <fullName evidence="1">Uncharacterized protein</fullName>
    </submittedName>
</protein>
<keyword evidence="2" id="KW-1185">Reference proteome</keyword>
<evidence type="ECO:0000313" key="2">
    <source>
        <dbReference type="Proteomes" id="UP000774326"/>
    </source>
</evidence>
<dbReference type="AlphaFoldDB" id="A0A9P8Q974"/>
<dbReference type="Proteomes" id="UP000774326">
    <property type="component" value="Unassembled WGS sequence"/>
</dbReference>
<gene>
    <name evidence="1" type="ORF">WICPIJ_003665</name>
</gene>